<evidence type="ECO:0000313" key="1">
    <source>
        <dbReference type="EMBL" id="KAG0487067.1"/>
    </source>
</evidence>
<protein>
    <submittedName>
        <fullName evidence="1">Uncharacterized protein</fullName>
    </submittedName>
</protein>
<dbReference type="Proteomes" id="UP000639772">
    <property type="component" value="Unassembled WGS sequence"/>
</dbReference>
<evidence type="ECO:0000313" key="2">
    <source>
        <dbReference type="Proteomes" id="UP000639772"/>
    </source>
</evidence>
<name>A0A835RJ79_VANPL</name>
<accession>A0A835RJ79</accession>
<proteinExistence type="predicted"/>
<comment type="caution">
    <text evidence="1">The sequence shown here is derived from an EMBL/GenBank/DDBJ whole genome shotgun (WGS) entry which is preliminary data.</text>
</comment>
<dbReference type="AlphaFoldDB" id="A0A835RJ79"/>
<sequence length="117" mass="12531">MPAENLCYGIILYQAFTILPPTFSSFAFFRSSKVDPTRCRLTGRALFAYLPLNATRKEESSSVCLGALSNARGISGRVKVDVSLTKPLPYPLPLSPAGFGLPVLVTYAKGKDDGDGA</sequence>
<organism evidence="1 2">
    <name type="scientific">Vanilla planifolia</name>
    <name type="common">Vanilla</name>
    <dbReference type="NCBI Taxonomy" id="51239"/>
    <lineage>
        <taxon>Eukaryota</taxon>
        <taxon>Viridiplantae</taxon>
        <taxon>Streptophyta</taxon>
        <taxon>Embryophyta</taxon>
        <taxon>Tracheophyta</taxon>
        <taxon>Spermatophyta</taxon>
        <taxon>Magnoliopsida</taxon>
        <taxon>Liliopsida</taxon>
        <taxon>Asparagales</taxon>
        <taxon>Orchidaceae</taxon>
        <taxon>Vanilloideae</taxon>
        <taxon>Vanilleae</taxon>
        <taxon>Vanilla</taxon>
    </lineage>
</organism>
<gene>
    <name evidence="1" type="ORF">HPP92_009162</name>
</gene>
<reference evidence="1 2" key="1">
    <citation type="journal article" date="2020" name="Nat. Food">
        <title>A phased Vanilla planifolia genome enables genetic improvement of flavour and production.</title>
        <authorList>
            <person name="Hasing T."/>
            <person name="Tang H."/>
            <person name="Brym M."/>
            <person name="Khazi F."/>
            <person name="Huang T."/>
            <person name="Chambers A.H."/>
        </authorList>
    </citation>
    <scope>NUCLEOTIDE SEQUENCE [LARGE SCALE GENOMIC DNA]</scope>
    <source>
        <tissue evidence="1">Leaf</tissue>
    </source>
</reference>
<dbReference type="EMBL" id="JADCNM010000004">
    <property type="protein sequence ID" value="KAG0487067.1"/>
    <property type="molecule type" value="Genomic_DNA"/>
</dbReference>